<dbReference type="SMART" id="SM00174">
    <property type="entry name" value="RHO"/>
    <property type="match status" value="2"/>
</dbReference>
<dbReference type="PROSITE" id="PS51420">
    <property type="entry name" value="RHO"/>
    <property type="match status" value="2"/>
</dbReference>
<comment type="caution">
    <text evidence="4">The sequence shown here is derived from an EMBL/GenBank/DDBJ whole genome shotgun (WGS) entry which is preliminary data.</text>
</comment>
<dbReference type="InterPro" id="IPR027417">
    <property type="entry name" value="P-loop_NTPase"/>
</dbReference>
<dbReference type="GO" id="GO:0005525">
    <property type="term" value="F:GTP binding"/>
    <property type="evidence" value="ECO:0007669"/>
    <property type="project" value="UniProtKB-KW"/>
</dbReference>
<dbReference type="PRINTS" id="PR00449">
    <property type="entry name" value="RASTRNSFRMNG"/>
</dbReference>
<dbReference type="SUPFAM" id="SSF52540">
    <property type="entry name" value="P-loop containing nucleoside triphosphate hydrolases"/>
    <property type="match status" value="2"/>
</dbReference>
<dbReference type="FunFam" id="3.40.50.300:FF:000118">
    <property type="entry name" value="Rho-related GTP-binding protein RhoG"/>
    <property type="match status" value="2"/>
</dbReference>
<dbReference type="GO" id="GO:0003924">
    <property type="term" value="F:GTPase activity"/>
    <property type="evidence" value="ECO:0007669"/>
    <property type="project" value="InterPro"/>
</dbReference>
<accession>A0A8H6XQ83</accession>
<sequence length="424" mass="48297">MSSMFPEHRPEVYDNYSLAIRSGWGTYTLWLWDTGGSHDYDRLRPLAYPHTDVFLICFRVTQRASFEAVRTKWAPEVQHHCGDVPFLVVGTQIDLRDDMESVICEKVSREKQCLVSTEEGEKLAHKLGAAKYVECSALSQKGLDNVFQETSSLNPSTSVRRSLYSFLLAKRRCARYTNDLIINGSDSPAIRESVNAHRFDVRLFDISISAPSNYPTINSPLIHAMRRSDEKYVKKLVVLGDYGVGKTSMLISYATGNFPSQYLPVLFDNYAVSVKFQEQTYTLGLFDTGGGEDYDRLRPLSYPRTDVFLVCFRITKLESFDIIRTKWVPEIRHHCPDVPFLIVATQIDLRNDAEWVKALAKQNQLLVSTDDGERLAYELGAANYVECSALTREGLENVFEEALATTLKWPIDEPKGRRRKCIVL</sequence>
<gene>
    <name evidence="4" type="ORF">MSAN_01934600</name>
</gene>
<dbReference type="OrthoDB" id="8830751at2759"/>
<dbReference type="AlphaFoldDB" id="A0A8H6XQ83"/>
<keyword evidence="5" id="KW-1185">Reference proteome</keyword>
<dbReference type="InterPro" id="IPR001806">
    <property type="entry name" value="Small_GTPase"/>
</dbReference>
<evidence type="ECO:0000313" key="4">
    <source>
        <dbReference type="EMBL" id="KAF7344527.1"/>
    </source>
</evidence>
<name>A0A8H6XQ83_9AGAR</name>
<dbReference type="InterPro" id="IPR005225">
    <property type="entry name" value="Small_GTP-bd"/>
</dbReference>
<protein>
    <submittedName>
        <fullName evidence="4">RhoGAP domain-containing protein</fullName>
    </submittedName>
</protein>
<dbReference type="PROSITE" id="PS51421">
    <property type="entry name" value="RAS"/>
    <property type="match status" value="2"/>
</dbReference>
<dbReference type="EMBL" id="JACAZH010000021">
    <property type="protein sequence ID" value="KAF7344527.1"/>
    <property type="molecule type" value="Genomic_DNA"/>
</dbReference>
<dbReference type="Proteomes" id="UP000623467">
    <property type="component" value="Unassembled WGS sequence"/>
</dbReference>
<dbReference type="SMART" id="SM00173">
    <property type="entry name" value="RAS"/>
    <property type="match status" value="1"/>
</dbReference>
<keyword evidence="2" id="KW-0547">Nucleotide-binding</keyword>
<reference evidence="4" key="1">
    <citation type="submission" date="2020-05" db="EMBL/GenBank/DDBJ databases">
        <title>Mycena genomes resolve the evolution of fungal bioluminescence.</title>
        <authorList>
            <person name="Tsai I.J."/>
        </authorList>
    </citation>
    <scope>NUCLEOTIDE SEQUENCE</scope>
    <source>
        <strain evidence="4">160909Yilan</strain>
    </source>
</reference>
<evidence type="ECO:0000256" key="3">
    <source>
        <dbReference type="ARBA" id="ARBA00023134"/>
    </source>
</evidence>
<dbReference type="Pfam" id="PF00071">
    <property type="entry name" value="Ras"/>
    <property type="match status" value="2"/>
</dbReference>
<dbReference type="PROSITE" id="PS51419">
    <property type="entry name" value="RAB"/>
    <property type="match status" value="2"/>
</dbReference>
<proteinExistence type="predicted"/>
<dbReference type="Gene3D" id="3.40.50.300">
    <property type="entry name" value="P-loop containing nucleotide triphosphate hydrolases"/>
    <property type="match status" value="2"/>
</dbReference>
<evidence type="ECO:0000256" key="1">
    <source>
        <dbReference type="ARBA" id="ARBA00022481"/>
    </source>
</evidence>
<dbReference type="GO" id="GO:0007264">
    <property type="term" value="P:small GTPase-mediated signal transduction"/>
    <property type="evidence" value="ECO:0007669"/>
    <property type="project" value="InterPro"/>
</dbReference>
<dbReference type="SMART" id="SM00175">
    <property type="entry name" value="RAB"/>
    <property type="match status" value="1"/>
</dbReference>
<dbReference type="PANTHER" id="PTHR24072">
    <property type="entry name" value="RHO FAMILY GTPASE"/>
    <property type="match status" value="1"/>
</dbReference>
<evidence type="ECO:0000313" key="5">
    <source>
        <dbReference type="Proteomes" id="UP000623467"/>
    </source>
</evidence>
<evidence type="ECO:0000256" key="2">
    <source>
        <dbReference type="ARBA" id="ARBA00022741"/>
    </source>
</evidence>
<dbReference type="NCBIfam" id="TIGR00231">
    <property type="entry name" value="small_GTP"/>
    <property type="match status" value="2"/>
</dbReference>
<keyword evidence="1" id="KW-0488">Methylation</keyword>
<keyword evidence="3" id="KW-0342">GTP-binding</keyword>
<organism evidence="4 5">
    <name type="scientific">Mycena sanguinolenta</name>
    <dbReference type="NCBI Taxonomy" id="230812"/>
    <lineage>
        <taxon>Eukaryota</taxon>
        <taxon>Fungi</taxon>
        <taxon>Dikarya</taxon>
        <taxon>Basidiomycota</taxon>
        <taxon>Agaricomycotina</taxon>
        <taxon>Agaricomycetes</taxon>
        <taxon>Agaricomycetidae</taxon>
        <taxon>Agaricales</taxon>
        <taxon>Marasmiineae</taxon>
        <taxon>Mycenaceae</taxon>
        <taxon>Mycena</taxon>
    </lineage>
</organism>
<dbReference type="InterPro" id="IPR003578">
    <property type="entry name" value="Small_GTPase_Rho"/>
</dbReference>